<reference evidence="1" key="1">
    <citation type="submission" date="2020-02" db="EMBL/GenBank/DDBJ databases">
        <authorList>
            <person name="Palmer J.M."/>
        </authorList>
    </citation>
    <scope>NUCLEOTIDE SEQUENCE</scope>
    <source>
        <strain evidence="1">EPUS1.4</strain>
        <tissue evidence="1">Thallus</tissue>
    </source>
</reference>
<accession>A0A8H7A9I8</accession>
<keyword evidence="2" id="KW-1185">Reference proteome</keyword>
<sequence>MDVASYSAAPLPFLRKSISDIRYRPSENCYRRTYLEHMAVLMTSHYDYNGCGTPPPPPSPPPNSPK</sequence>
<name>A0A8H7A9I8_9EURO</name>
<evidence type="ECO:0000313" key="2">
    <source>
        <dbReference type="Proteomes" id="UP000606974"/>
    </source>
</evidence>
<organism evidence="1 2">
    <name type="scientific">Endocarpon pusillum</name>
    <dbReference type="NCBI Taxonomy" id="364733"/>
    <lineage>
        <taxon>Eukaryota</taxon>
        <taxon>Fungi</taxon>
        <taxon>Dikarya</taxon>
        <taxon>Ascomycota</taxon>
        <taxon>Pezizomycotina</taxon>
        <taxon>Eurotiomycetes</taxon>
        <taxon>Chaetothyriomycetidae</taxon>
        <taxon>Verrucariales</taxon>
        <taxon>Verrucariaceae</taxon>
        <taxon>Endocarpon</taxon>
    </lineage>
</organism>
<dbReference type="Proteomes" id="UP000606974">
    <property type="component" value="Unassembled WGS sequence"/>
</dbReference>
<protein>
    <submittedName>
        <fullName evidence="1">Uncharacterized protein</fullName>
    </submittedName>
</protein>
<comment type="caution">
    <text evidence="1">The sequence shown here is derived from an EMBL/GenBank/DDBJ whole genome shotgun (WGS) entry which is preliminary data.</text>
</comment>
<dbReference type="EMBL" id="JAACFV010000178">
    <property type="protein sequence ID" value="KAF7503449.1"/>
    <property type="molecule type" value="Genomic_DNA"/>
</dbReference>
<dbReference type="AlphaFoldDB" id="A0A8H7A9I8"/>
<evidence type="ECO:0000313" key="1">
    <source>
        <dbReference type="EMBL" id="KAF7503449.1"/>
    </source>
</evidence>
<gene>
    <name evidence="1" type="ORF">GJ744_003741</name>
</gene>
<proteinExistence type="predicted"/>